<dbReference type="Gene3D" id="1.10.760.10">
    <property type="entry name" value="Cytochrome c-like domain"/>
    <property type="match status" value="1"/>
</dbReference>
<dbReference type="InterPro" id="IPR036909">
    <property type="entry name" value="Cyt_c-like_dom_sf"/>
</dbReference>
<feature type="chain" id="PRO_5007512027" evidence="5">
    <location>
        <begin position="23"/>
        <end position="139"/>
    </location>
</feature>
<accession>A0A143PV24</accession>
<dbReference type="Proteomes" id="UP000076079">
    <property type="component" value="Chromosome"/>
</dbReference>
<dbReference type="OrthoDB" id="9773456at2"/>
<dbReference type="InterPro" id="IPR009056">
    <property type="entry name" value="Cyt_c-like_dom"/>
</dbReference>
<keyword evidence="2 4" id="KW-0479">Metal-binding</keyword>
<evidence type="ECO:0000313" key="8">
    <source>
        <dbReference type="Proteomes" id="UP000076079"/>
    </source>
</evidence>
<evidence type="ECO:0000256" key="1">
    <source>
        <dbReference type="ARBA" id="ARBA00022617"/>
    </source>
</evidence>
<organism evidence="7 8">
    <name type="scientific">Luteitalea pratensis</name>
    <dbReference type="NCBI Taxonomy" id="1855912"/>
    <lineage>
        <taxon>Bacteria</taxon>
        <taxon>Pseudomonadati</taxon>
        <taxon>Acidobacteriota</taxon>
        <taxon>Vicinamibacteria</taxon>
        <taxon>Vicinamibacterales</taxon>
        <taxon>Vicinamibacteraceae</taxon>
        <taxon>Luteitalea</taxon>
    </lineage>
</organism>
<name>A0A143PV24_LUTPR</name>
<dbReference type="RefSeq" id="WP_157899794.1">
    <property type="nucleotide sequence ID" value="NZ_CP015136.1"/>
</dbReference>
<gene>
    <name evidence="7" type="ORF">LuPra_05707</name>
</gene>
<dbReference type="KEGG" id="abac:LuPra_05707"/>
<keyword evidence="1 4" id="KW-0349">Heme</keyword>
<dbReference type="PROSITE" id="PS51007">
    <property type="entry name" value="CYTC"/>
    <property type="match status" value="1"/>
</dbReference>
<dbReference type="GO" id="GO:0046872">
    <property type="term" value="F:metal ion binding"/>
    <property type="evidence" value="ECO:0007669"/>
    <property type="project" value="UniProtKB-KW"/>
</dbReference>
<dbReference type="STRING" id="1855912.LuPra_05707"/>
<evidence type="ECO:0000256" key="3">
    <source>
        <dbReference type="ARBA" id="ARBA00023004"/>
    </source>
</evidence>
<evidence type="ECO:0000256" key="4">
    <source>
        <dbReference type="PROSITE-ProRule" id="PRU00433"/>
    </source>
</evidence>
<protein>
    <submittedName>
        <fullName evidence="7">Cytochrome c, mono-and diheme variants</fullName>
    </submittedName>
</protein>
<sequence>MSRTPFGLLLVCACGVFVGGLARPPAQSSGPNGAALYRSYCASCHGLSGRGDGPMVDFLRVPPTDLTMLTRRHGDTFDAEAVARAIDGRTRIGPHGPSDMPVWGDAMSSALAQGGEKAFRDLVGAIVRHLESLQARQAP</sequence>
<evidence type="ECO:0000256" key="5">
    <source>
        <dbReference type="SAM" id="SignalP"/>
    </source>
</evidence>
<keyword evidence="8" id="KW-1185">Reference proteome</keyword>
<dbReference type="SUPFAM" id="SSF46626">
    <property type="entry name" value="Cytochrome c"/>
    <property type="match status" value="1"/>
</dbReference>
<dbReference type="EMBL" id="CP015136">
    <property type="protein sequence ID" value="AMY12432.1"/>
    <property type="molecule type" value="Genomic_DNA"/>
</dbReference>
<dbReference type="GO" id="GO:0009055">
    <property type="term" value="F:electron transfer activity"/>
    <property type="evidence" value="ECO:0007669"/>
    <property type="project" value="InterPro"/>
</dbReference>
<evidence type="ECO:0000259" key="6">
    <source>
        <dbReference type="PROSITE" id="PS51007"/>
    </source>
</evidence>
<evidence type="ECO:0000256" key="2">
    <source>
        <dbReference type="ARBA" id="ARBA00022723"/>
    </source>
</evidence>
<dbReference type="AlphaFoldDB" id="A0A143PV24"/>
<proteinExistence type="predicted"/>
<dbReference type="Pfam" id="PF13442">
    <property type="entry name" value="Cytochrome_CBB3"/>
    <property type="match status" value="1"/>
</dbReference>
<reference evidence="8" key="2">
    <citation type="submission" date="2016-04" db="EMBL/GenBank/DDBJ databases">
        <title>First Complete Genome Sequence of a Subdivision 6 Acidobacterium.</title>
        <authorList>
            <person name="Huang S."/>
            <person name="Vieira S."/>
            <person name="Bunk B."/>
            <person name="Riedel T."/>
            <person name="Sproeer C."/>
            <person name="Overmann J."/>
        </authorList>
    </citation>
    <scope>NUCLEOTIDE SEQUENCE [LARGE SCALE GENOMIC DNA]</scope>
    <source>
        <strain evidence="8">DSM 100886 HEG_-6_39</strain>
    </source>
</reference>
<reference evidence="7 8" key="1">
    <citation type="journal article" date="2016" name="Genome Announc.">
        <title>First Complete Genome Sequence of a Subdivision 6 Acidobacterium Strain.</title>
        <authorList>
            <person name="Huang S."/>
            <person name="Vieira S."/>
            <person name="Bunk B."/>
            <person name="Riedel T."/>
            <person name="Sproer C."/>
            <person name="Overmann J."/>
        </authorList>
    </citation>
    <scope>NUCLEOTIDE SEQUENCE [LARGE SCALE GENOMIC DNA]</scope>
    <source>
        <strain evidence="8">DSM 100886 HEG_-6_39</strain>
    </source>
</reference>
<keyword evidence="5" id="KW-0732">Signal</keyword>
<dbReference type="GO" id="GO:0020037">
    <property type="term" value="F:heme binding"/>
    <property type="evidence" value="ECO:0007669"/>
    <property type="project" value="InterPro"/>
</dbReference>
<keyword evidence="3 4" id="KW-0408">Iron</keyword>
<evidence type="ECO:0000313" key="7">
    <source>
        <dbReference type="EMBL" id="AMY12432.1"/>
    </source>
</evidence>
<feature type="domain" description="Cytochrome c" evidence="6">
    <location>
        <begin position="28"/>
        <end position="134"/>
    </location>
</feature>
<feature type="signal peptide" evidence="5">
    <location>
        <begin position="1"/>
        <end position="22"/>
    </location>
</feature>